<protein>
    <submittedName>
        <fullName evidence="2">Uncharacterized protein</fullName>
    </submittedName>
</protein>
<reference evidence="2 3" key="1">
    <citation type="submission" date="2024-08" db="EMBL/GenBank/DDBJ databases">
        <title>Gnathostoma spinigerum genome.</title>
        <authorList>
            <person name="Gonzalez-Bertolin B."/>
            <person name="Monzon S."/>
            <person name="Zaballos A."/>
            <person name="Jimenez P."/>
            <person name="Dekumyoy P."/>
            <person name="Varona S."/>
            <person name="Cuesta I."/>
            <person name="Sumanam S."/>
            <person name="Adisakwattana P."/>
            <person name="Gasser R.B."/>
            <person name="Hernandez-Gonzalez A."/>
            <person name="Young N.D."/>
            <person name="Perteguer M.J."/>
        </authorList>
    </citation>
    <scope>NUCLEOTIDE SEQUENCE [LARGE SCALE GENOMIC DNA]</scope>
    <source>
        <strain evidence="2">AL3</strain>
        <tissue evidence="2">Liver</tissue>
    </source>
</reference>
<keyword evidence="1" id="KW-0472">Membrane</keyword>
<comment type="caution">
    <text evidence="2">The sequence shown here is derived from an EMBL/GenBank/DDBJ whole genome shotgun (WGS) entry which is preliminary data.</text>
</comment>
<feature type="transmembrane region" description="Helical" evidence="1">
    <location>
        <begin position="87"/>
        <end position="110"/>
    </location>
</feature>
<organism evidence="2 3">
    <name type="scientific">Gnathostoma spinigerum</name>
    <dbReference type="NCBI Taxonomy" id="75299"/>
    <lineage>
        <taxon>Eukaryota</taxon>
        <taxon>Metazoa</taxon>
        <taxon>Ecdysozoa</taxon>
        <taxon>Nematoda</taxon>
        <taxon>Chromadorea</taxon>
        <taxon>Rhabditida</taxon>
        <taxon>Spirurina</taxon>
        <taxon>Gnathostomatomorpha</taxon>
        <taxon>Gnathostomatoidea</taxon>
        <taxon>Gnathostomatidae</taxon>
        <taxon>Gnathostoma</taxon>
    </lineage>
</organism>
<gene>
    <name evidence="2" type="ORF">AB6A40_001574</name>
</gene>
<evidence type="ECO:0000313" key="2">
    <source>
        <dbReference type="EMBL" id="MFH4974865.1"/>
    </source>
</evidence>
<feature type="transmembrane region" description="Helical" evidence="1">
    <location>
        <begin position="122"/>
        <end position="143"/>
    </location>
</feature>
<feature type="transmembrane region" description="Helical" evidence="1">
    <location>
        <begin position="149"/>
        <end position="172"/>
    </location>
</feature>
<keyword evidence="3" id="KW-1185">Reference proteome</keyword>
<evidence type="ECO:0000256" key="1">
    <source>
        <dbReference type="SAM" id="Phobius"/>
    </source>
</evidence>
<dbReference type="EMBL" id="JBGFUD010000600">
    <property type="protein sequence ID" value="MFH4974865.1"/>
    <property type="molecule type" value="Genomic_DNA"/>
</dbReference>
<feature type="transmembrane region" description="Helical" evidence="1">
    <location>
        <begin position="31"/>
        <end position="56"/>
    </location>
</feature>
<dbReference type="AlphaFoldDB" id="A0ABD6EEV4"/>
<keyword evidence="1" id="KW-0812">Transmembrane</keyword>
<evidence type="ECO:0000313" key="3">
    <source>
        <dbReference type="Proteomes" id="UP001608902"/>
    </source>
</evidence>
<accession>A0ABD6EEV4</accession>
<sequence>MQAMRAAPIALSDEIISVYRQRTCGFHVQHLLLIHCPLTLVTSLVAIALAVVFYVYPELHHRFPVFKQVLQHYSRTKHLTYTSYYKIFLVSWICMHSVHILTLATTILGIKLIRSHLLLPELAVLILLTGVFTMAILCGITLSIVQDELMWMCSIISIFYLIVTATNLYLLVFTHRYVADRRNAIQRILAHSKSVKFEPKSPQ</sequence>
<dbReference type="Proteomes" id="UP001608902">
    <property type="component" value="Unassembled WGS sequence"/>
</dbReference>
<proteinExistence type="predicted"/>
<name>A0ABD6EEV4_9BILA</name>
<keyword evidence="1" id="KW-1133">Transmembrane helix</keyword>